<gene>
    <name evidence="3" type="ORF">EB820_14440</name>
</gene>
<protein>
    <submittedName>
        <fullName evidence="3">Transposase</fullName>
    </submittedName>
</protein>
<dbReference type="InterPro" id="IPR008490">
    <property type="entry name" value="Transposase_InsH_N"/>
</dbReference>
<feature type="compositionally biased region" description="Polar residues" evidence="1">
    <location>
        <begin position="137"/>
        <end position="147"/>
    </location>
</feature>
<proteinExistence type="predicted"/>
<feature type="region of interest" description="Disordered" evidence="1">
    <location>
        <begin position="121"/>
        <end position="155"/>
    </location>
</feature>
<evidence type="ECO:0000256" key="1">
    <source>
        <dbReference type="SAM" id="MobiDB-lite"/>
    </source>
</evidence>
<feature type="domain" description="Transposase InsH N-terminal" evidence="2">
    <location>
        <begin position="25"/>
        <end position="119"/>
    </location>
</feature>
<dbReference type="Proteomes" id="UP000276178">
    <property type="component" value="Unassembled WGS sequence"/>
</dbReference>
<feature type="compositionally biased region" description="Basic residues" evidence="1">
    <location>
        <begin position="121"/>
        <end position="134"/>
    </location>
</feature>
<organism evidence="3 4">
    <name type="scientific">Brevibacillus agri</name>
    <dbReference type="NCBI Taxonomy" id="51101"/>
    <lineage>
        <taxon>Bacteria</taxon>
        <taxon>Bacillati</taxon>
        <taxon>Bacillota</taxon>
        <taxon>Bacilli</taxon>
        <taxon>Bacillales</taxon>
        <taxon>Paenibacillaceae</taxon>
        <taxon>Brevibacillus</taxon>
    </lineage>
</organism>
<dbReference type="OrthoDB" id="9770860at2"/>
<evidence type="ECO:0000313" key="4">
    <source>
        <dbReference type="Proteomes" id="UP000276178"/>
    </source>
</evidence>
<evidence type="ECO:0000259" key="2">
    <source>
        <dbReference type="Pfam" id="PF05598"/>
    </source>
</evidence>
<accession>A0A3M8ASK2</accession>
<evidence type="ECO:0000313" key="3">
    <source>
        <dbReference type="EMBL" id="RNB54109.1"/>
    </source>
</evidence>
<comment type="caution">
    <text evidence="3">The sequence shown here is derived from an EMBL/GenBank/DDBJ whole genome shotgun (WGS) entry which is preliminary data.</text>
</comment>
<name>A0A3M8ASK2_9BACL</name>
<reference evidence="3 4" key="1">
    <citation type="submission" date="2018-10" db="EMBL/GenBank/DDBJ databases">
        <title>Phylogenomics of Brevibacillus.</title>
        <authorList>
            <person name="Dunlap C."/>
        </authorList>
    </citation>
    <scope>NUCLEOTIDE SEQUENCE [LARGE SCALE GENOMIC DNA]</scope>
    <source>
        <strain evidence="3 4">NRRL NRS 1219</strain>
    </source>
</reference>
<sequence>MYEFLSHRENQLLLPDDFFLPFGGKLSKENRWVKLARLVPWAHAEKKYAKSFRKSFRGQKAVSIRVALGALIIQERLQLSDRETVQQIVENPYLQYFIGLEGYQDHPPFHPSLMTHFRKFSAKSTRSSRSRPPNRHQIPTVTMNRNPVENPKVNVRPSVTQHPRKIRTRVSCCWMPHVPRRMWRTQPI</sequence>
<dbReference type="Pfam" id="PF05598">
    <property type="entry name" value="DUF772"/>
    <property type="match status" value="1"/>
</dbReference>
<dbReference type="AlphaFoldDB" id="A0A3M8ASK2"/>
<dbReference type="EMBL" id="RHHN01000042">
    <property type="protein sequence ID" value="RNB54109.1"/>
    <property type="molecule type" value="Genomic_DNA"/>
</dbReference>